<dbReference type="Proteomes" id="UP000245207">
    <property type="component" value="Unassembled WGS sequence"/>
</dbReference>
<feature type="domain" description="PB1" evidence="1">
    <location>
        <begin position="31"/>
        <end position="115"/>
    </location>
</feature>
<accession>A0A2U1MII9</accession>
<sequence>MTRITVTKPSQKPSQNLKFLYSYNGTIMPRHTDGKLRYIGGHTRVLSAPRSVTFSELSVKFFEACGFSVKLKCKLPTEDLDVLVTVECDEDLKAVVAEYERVSPEMKIRCVCFPVKAVKTVSPVPSVESLVEYAAVKRFPGGCRGGVPVARGVGLGLGFRNPRLSYYVNRW</sequence>
<dbReference type="STRING" id="35608.A0A2U1MII9"/>
<dbReference type="PANTHER" id="PTHR31066">
    <property type="entry name" value="OS05G0427100 PROTEIN-RELATED"/>
    <property type="match status" value="1"/>
</dbReference>
<dbReference type="InterPro" id="IPR053198">
    <property type="entry name" value="Gynoecium_Dev_Regulator"/>
</dbReference>
<evidence type="ECO:0000259" key="1">
    <source>
        <dbReference type="SMART" id="SM00666"/>
    </source>
</evidence>
<dbReference type="Pfam" id="PF00564">
    <property type="entry name" value="PB1"/>
    <property type="match status" value="1"/>
</dbReference>
<dbReference type="AlphaFoldDB" id="A0A2U1MII9"/>
<dbReference type="InterPro" id="IPR000270">
    <property type="entry name" value="PB1_dom"/>
</dbReference>
<gene>
    <name evidence="2" type="ORF">CTI12_AA376270</name>
</gene>
<comment type="caution">
    <text evidence="2">The sequence shown here is derived from an EMBL/GenBank/DDBJ whole genome shotgun (WGS) entry which is preliminary data.</text>
</comment>
<proteinExistence type="predicted"/>
<dbReference type="Gene3D" id="3.10.20.90">
    <property type="entry name" value="Phosphatidylinositol 3-kinase Catalytic Subunit, Chain A, domain 1"/>
    <property type="match status" value="1"/>
</dbReference>
<reference evidence="2 3" key="1">
    <citation type="journal article" date="2018" name="Mol. Plant">
        <title>The genome of Artemisia annua provides insight into the evolution of Asteraceae family and artemisinin biosynthesis.</title>
        <authorList>
            <person name="Shen Q."/>
            <person name="Zhang L."/>
            <person name="Liao Z."/>
            <person name="Wang S."/>
            <person name="Yan T."/>
            <person name="Shi P."/>
            <person name="Liu M."/>
            <person name="Fu X."/>
            <person name="Pan Q."/>
            <person name="Wang Y."/>
            <person name="Lv Z."/>
            <person name="Lu X."/>
            <person name="Zhang F."/>
            <person name="Jiang W."/>
            <person name="Ma Y."/>
            <person name="Chen M."/>
            <person name="Hao X."/>
            <person name="Li L."/>
            <person name="Tang Y."/>
            <person name="Lv G."/>
            <person name="Zhou Y."/>
            <person name="Sun X."/>
            <person name="Brodelius P.E."/>
            <person name="Rose J.K.C."/>
            <person name="Tang K."/>
        </authorList>
    </citation>
    <scope>NUCLEOTIDE SEQUENCE [LARGE SCALE GENOMIC DNA]</scope>
    <source>
        <strain evidence="3">cv. Huhao1</strain>
        <tissue evidence="2">Leaf</tissue>
    </source>
</reference>
<protein>
    <submittedName>
        <fullName evidence="2">PB1 domain-containing protein</fullName>
    </submittedName>
</protein>
<dbReference type="EMBL" id="PKPP01005198">
    <property type="protein sequence ID" value="PWA61039.1"/>
    <property type="molecule type" value="Genomic_DNA"/>
</dbReference>
<name>A0A2U1MII9_ARTAN</name>
<dbReference type="PANTHER" id="PTHR31066:SF74">
    <property type="entry name" value="PB1 DOMAIN-CONTAINING PROTEIN"/>
    <property type="match status" value="1"/>
</dbReference>
<dbReference type="SMART" id="SM00666">
    <property type="entry name" value="PB1"/>
    <property type="match status" value="1"/>
</dbReference>
<organism evidence="2 3">
    <name type="scientific">Artemisia annua</name>
    <name type="common">Sweet wormwood</name>
    <dbReference type="NCBI Taxonomy" id="35608"/>
    <lineage>
        <taxon>Eukaryota</taxon>
        <taxon>Viridiplantae</taxon>
        <taxon>Streptophyta</taxon>
        <taxon>Embryophyta</taxon>
        <taxon>Tracheophyta</taxon>
        <taxon>Spermatophyta</taxon>
        <taxon>Magnoliopsida</taxon>
        <taxon>eudicotyledons</taxon>
        <taxon>Gunneridae</taxon>
        <taxon>Pentapetalae</taxon>
        <taxon>asterids</taxon>
        <taxon>campanulids</taxon>
        <taxon>Asterales</taxon>
        <taxon>Asteraceae</taxon>
        <taxon>Asteroideae</taxon>
        <taxon>Anthemideae</taxon>
        <taxon>Artemisiinae</taxon>
        <taxon>Artemisia</taxon>
    </lineage>
</organism>
<keyword evidence="3" id="KW-1185">Reference proteome</keyword>
<evidence type="ECO:0000313" key="3">
    <source>
        <dbReference type="Proteomes" id="UP000245207"/>
    </source>
</evidence>
<dbReference type="SUPFAM" id="SSF54277">
    <property type="entry name" value="CAD &amp; PB1 domains"/>
    <property type="match status" value="1"/>
</dbReference>
<dbReference type="CDD" id="cd06410">
    <property type="entry name" value="PB1_UP2"/>
    <property type="match status" value="1"/>
</dbReference>
<dbReference type="OrthoDB" id="1914296at2759"/>
<evidence type="ECO:0000313" key="2">
    <source>
        <dbReference type="EMBL" id="PWA61039.1"/>
    </source>
</evidence>